<keyword evidence="2" id="KW-1185">Reference proteome</keyword>
<gene>
    <name evidence="1" type="ORF">AB205_0035850</name>
</gene>
<sequence>MDNQITKKKSWILEMLLQGFKAHFIQNIHSEIVVCSKKNEKNLTTLKQSVGLLSSVPSNITSFP</sequence>
<reference evidence="2" key="1">
    <citation type="journal article" date="2017" name="Nat. Commun.">
        <title>The North American bullfrog draft genome provides insight into hormonal regulation of long noncoding RNA.</title>
        <authorList>
            <person name="Hammond S.A."/>
            <person name="Warren R.L."/>
            <person name="Vandervalk B.P."/>
            <person name="Kucuk E."/>
            <person name="Khan H."/>
            <person name="Gibb E.A."/>
            <person name="Pandoh P."/>
            <person name="Kirk H."/>
            <person name="Zhao Y."/>
            <person name="Jones M."/>
            <person name="Mungall A.J."/>
            <person name="Coope R."/>
            <person name="Pleasance S."/>
            <person name="Moore R.A."/>
            <person name="Holt R.A."/>
            <person name="Round J.M."/>
            <person name="Ohora S."/>
            <person name="Walle B.V."/>
            <person name="Veldhoen N."/>
            <person name="Helbing C.C."/>
            <person name="Birol I."/>
        </authorList>
    </citation>
    <scope>NUCLEOTIDE SEQUENCE [LARGE SCALE GENOMIC DNA]</scope>
</reference>
<dbReference type="AlphaFoldDB" id="A0A2G9SET4"/>
<proteinExistence type="predicted"/>
<name>A0A2G9SET4_AQUCT</name>
<accession>A0A2G9SET4</accession>
<dbReference type="Proteomes" id="UP000228934">
    <property type="component" value="Unassembled WGS sequence"/>
</dbReference>
<organism evidence="1 2">
    <name type="scientific">Aquarana catesbeiana</name>
    <name type="common">American bullfrog</name>
    <name type="synonym">Rana catesbeiana</name>
    <dbReference type="NCBI Taxonomy" id="8400"/>
    <lineage>
        <taxon>Eukaryota</taxon>
        <taxon>Metazoa</taxon>
        <taxon>Chordata</taxon>
        <taxon>Craniata</taxon>
        <taxon>Vertebrata</taxon>
        <taxon>Euteleostomi</taxon>
        <taxon>Amphibia</taxon>
        <taxon>Batrachia</taxon>
        <taxon>Anura</taxon>
        <taxon>Neobatrachia</taxon>
        <taxon>Ranoidea</taxon>
        <taxon>Ranidae</taxon>
        <taxon>Aquarana</taxon>
    </lineage>
</organism>
<dbReference type="EMBL" id="KV924047">
    <property type="protein sequence ID" value="PIO38669.1"/>
    <property type="molecule type" value="Genomic_DNA"/>
</dbReference>
<evidence type="ECO:0000313" key="2">
    <source>
        <dbReference type="Proteomes" id="UP000228934"/>
    </source>
</evidence>
<protein>
    <submittedName>
        <fullName evidence="1">Uncharacterized protein</fullName>
    </submittedName>
</protein>
<evidence type="ECO:0000313" key="1">
    <source>
        <dbReference type="EMBL" id="PIO38669.1"/>
    </source>
</evidence>